<dbReference type="Pfam" id="PF00440">
    <property type="entry name" value="TetR_N"/>
    <property type="match status" value="1"/>
</dbReference>
<evidence type="ECO:0000313" key="7">
    <source>
        <dbReference type="Proteomes" id="UP000199820"/>
    </source>
</evidence>
<dbReference type="PANTHER" id="PTHR30055:SF234">
    <property type="entry name" value="HTH-TYPE TRANSCRIPTIONAL REGULATOR BETI"/>
    <property type="match status" value="1"/>
</dbReference>
<dbReference type="AlphaFoldDB" id="A0A1I0DBT8"/>
<evidence type="ECO:0000313" key="6">
    <source>
        <dbReference type="EMBL" id="SET29418.1"/>
    </source>
</evidence>
<dbReference type="InterPro" id="IPR009057">
    <property type="entry name" value="Homeodomain-like_sf"/>
</dbReference>
<dbReference type="GO" id="GO:0000976">
    <property type="term" value="F:transcription cis-regulatory region binding"/>
    <property type="evidence" value="ECO:0007669"/>
    <property type="project" value="TreeGrafter"/>
</dbReference>
<dbReference type="Proteomes" id="UP000199820">
    <property type="component" value="Unassembled WGS sequence"/>
</dbReference>
<keyword evidence="1" id="KW-0805">Transcription regulation</keyword>
<evidence type="ECO:0000259" key="5">
    <source>
        <dbReference type="PROSITE" id="PS50977"/>
    </source>
</evidence>
<accession>A0A1I0DBT8</accession>
<dbReference type="PANTHER" id="PTHR30055">
    <property type="entry name" value="HTH-TYPE TRANSCRIPTIONAL REGULATOR RUTR"/>
    <property type="match status" value="1"/>
</dbReference>
<evidence type="ECO:0000256" key="3">
    <source>
        <dbReference type="ARBA" id="ARBA00023163"/>
    </source>
</evidence>
<dbReference type="EMBL" id="FOIL01000011">
    <property type="protein sequence ID" value="SET29418.1"/>
    <property type="molecule type" value="Genomic_DNA"/>
</dbReference>
<dbReference type="InterPro" id="IPR001647">
    <property type="entry name" value="HTH_TetR"/>
</dbReference>
<reference evidence="7" key="1">
    <citation type="submission" date="2016-10" db="EMBL/GenBank/DDBJ databases">
        <authorList>
            <person name="Varghese N."/>
            <person name="Submissions S."/>
        </authorList>
    </citation>
    <scope>NUCLEOTIDE SEQUENCE [LARGE SCALE GENOMIC DNA]</scope>
    <source>
        <strain evidence="7">KH1P1</strain>
    </source>
</reference>
<evidence type="ECO:0000256" key="4">
    <source>
        <dbReference type="PROSITE-ProRule" id="PRU00335"/>
    </source>
</evidence>
<proteinExistence type="predicted"/>
<evidence type="ECO:0000256" key="1">
    <source>
        <dbReference type="ARBA" id="ARBA00023015"/>
    </source>
</evidence>
<dbReference type="PROSITE" id="PS50977">
    <property type="entry name" value="HTH_TETR_2"/>
    <property type="match status" value="1"/>
</dbReference>
<feature type="DNA-binding region" description="H-T-H motif" evidence="4">
    <location>
        <begin position="35"/>
        <end position="54"/>
    </location>
</feature>
<protein>
    <submittedName>
        <fullName evidence="6">Transcriptional regulator, TetR family</fullName>
    </submittedName>
</protein>
<dbReference type="eggNOG" id="COG1309">
    <property type="taxonomic scope" value="Bacteria"/>
</dbReference>
<dbReference type="SUPFAM" id="SSF46689">
    <property type="entry name" value="Homeodomain-like"/>
    <property type="match status" value="1"/>
</dbReference>
<dbReference type="STRING" id="1526.SAMN02910262_02632"/>
<keyword evidence="3" id="KW-0804">Transcription</keyword>
<dbReference type="Gene3D" id="1.10.357.10">
    <property type="entry name" value="Tetracycline Repressor, domain 2"/>
    <property type="match status" value="1"/>
</dbReference>
<evidence type="ECO:0000256" key="2">
    <source>
        <dbReference type="ARBA" id="ARBA00023125"/>
    </source>
</evidence>
<name>A0A1I0DBT8_9FIRM</name>
<sequence>MWTSSRGEKKIEARRNELLQKGYELFTERNIESVTMRDVANAVGCGIASVYRYYKSKPVFVIAVATWVWSGVIQKNREKRPHPDLTAMTAEEIFSLFLESFIELYRSRPDLLRFNQFFNIYIRSAKISPEMLKPYQDMIEELKERFHIMYRKAESDRTIRTDEPEEEMFSTILHLMLAAVTRYAIGLVYIPENGFDAEKELEKQKEALLLRYRNGKQVKAETLGSTFYEKP</sequence>
<dbReference type="OrthoDB" id="9785164at2"/>
<feature type="domain" description="HTH tetR-type" evidence="5">
    <location>
        <begin position="12"/>
        <end position="72"/>
    </location>
</feature>
<dbReference type="InterPro" id="IPR050109">
    <property type="entry name" value="HTH-type_TetR-like_transc_reg"/>
</dbReference>
<keyword evidence="2 4" id="KW-0238">DNA-binding</keyword>
<gene>
    <name evidence="6" type="ORF">SAMN04487771_101130</name>
</gene>
<keyword evidence="7" id="KW-1185">Reference proteome</keyword>
<organism evidence="6 7">
    <name type="scientific">[Clostridium] aminophilum</name>
    <dbReference type="NCBI Taxonomy" id="1526"/>
    <lineage>
        <taxon>Bacteria</taxon>
        <taxon>Bacillati</taxon>
        <taxon>Bacillota</taxon>
        <taxon>Clostridia</taxon>
        <taxon>Lachnospirales</taxon>
        <taxon>Lachnospiraceae</taxon>
    </lineage>
</organism>
<dbReference type="GO" id="GO:0003700">
    <property type="term" value="F:DNA-binding transcription factor activity"/>
    <property type="evidence" value="ECO:0007669"/>
    <property type="project" value="TreeGrafter"/>
</dbReference>
<dbReference type="RefSeq" id="WP_074649067.1">
    <property type="nucleotide sequence ID" value="NZ_FOIL01000011.1"/>
</dbReference>